<protein>
    <recommendedName>
        <fullName evidence="4">DUF7137 domain-containing protein</fullName>
    </recommendedName>
</protein>
<feature type="domain" description="DUF7137" evidence="4">
    <location>
        <begin position="126"/>
        <end position="260"/>
    </location>
</feature>
<keyword evidence="2" id="KW-0812">Transmembrane</keyword>
<feature type="compositionally biased region" description="Polar residues" evidence="1">
    <location>
        <begin position="109"/>
        <end position="120"/>
    </location>
</feature>
<name>A0A8E2JX16_9PEZI</name>
<feature type="compositionally biased region" description="Low complexity" evidence="1">
    <location>
        <begin position="50"/>
        <end position="62"/>
    </location>
</feature>
<keyword evidence="2" id="KW-0472">Membrane</keyword>
<evidence type="ECO:0000259" key="4">
    <source>
        <dbReference type="Pfam" id="PF23585"/>
    </source>
</evidence>
<organism evidence="5 6">
    <name type="scientific">Glonium stellatum</name>
    <dbReference type="NCBI Taxonomy" id="574774"/>
    <lineage>
        <taxon>Eukaryota</taxon>
        <taxon>Fungi</taxon>
        <taxon>Dikarya</taxon>
        <taxon>Ascomycota</taxon>
        <taxon>Pezizomycotina</taxon>
        <taxon>Dothideomycetes</taxon>
        <taxon>Pleosporomycetidae</taxon>
        <taxon>Gloniales</taxon>
        <taxon>Gloniaceae</taxon>
        <taxon>Glonium</taxon>
    </lineage>
</organism>
<dbReference type="EMBL" id="KV748834">
    <property type="protein sequence ID" value="OCL12764.1"/>
    <property type="molecule type" value="Genomic_DNA"/>
</dbReference>
<evidence type="ECO:0000313" key="6">
    <source>
        <dbReference type="Proteomes" id="UP000250140"/>
    </source>
</evidence>
<evidence type="ECO:0000313" key="5">
    <source>
        <dbReference type="EMBL" id="OCL12764.1"/>
    </source>
</evidence>
<keyword evidence="2" id="KW-1133">Transmembrane helix</keyword>
<keyword evidence="6" id="KW-1185">Reference proteome</keyword>
<feature type="compositionally biased region" description="Low complexity" evidence="1">
    <location>
        <begin position="70"/>
        <end position="108"/>
    </location>
</feature>
<accession>A0A8E2JX16</accession>
<evidence type="ECO:0000256" key="2">
    <source>
        <dbReference type="SAM" id="Phobius"/>
    </source>
</evidence>
<evidence type="ECO:0000256" key="3">
    <source>
        <dbReference type="SAM" id="SignalP"/>
    </source>
</evidence>
<sequence>MKPSQLLATALTFSSLSSAWPWPEAFGDIKAIGDVGGILYGRAGQNTAQATATSATDSPQSTDDSKQTKSDSAATTGGSAVATTDSVSATGKSSSKSTNSHKTTKATAEPTNTGNSSATTVFDPRLPAGGVQMVTPAAISGQQYYKIGEWLTFAWNYTSLSVTPTAIDVLATCTANQGTYTLALNQSTKETGKVLWDTGAYQSTATLPLLTETYTLLIFDADSSVSATAKAGYLAVYNQYTFGMYTPQPYTPWSDFHCPTCSAALSSTERQTLGFLFAMCTITVLSFTWFAGGFGVF</sequence>
<gene>
    <name evidence="5" type="ORF">AOQ84DRAFT_140425</name>
</gene>
<dbReference type="Proteomes" id="UP000250140">
    <property type="component" value="Unassembled WGS sequence"/>
</dbReference>
<dbReference type="PANTHER" id="PTHR42028:SF1">
    <property type="entry name" value="YALI0E30657P"/>
    <property type="match status" value="1"/>
</dbReference>
<dbReference type="Pfam" id="PF23585">
    <property type="entry name" value="DUF7137"/>
    <property type="match status" value="1"/>
</dbReference>
<dbReference type="OrthoDB" id="2435509at2759"/>
<feature type="signal peptide" evidence="3">
    <location>
        <begin position="1"/>
        <end position="19"/>
    </location>
</feature>
<feature type="chain" id="PRO_5034855658" description="DUF7137 domain-containing protein" evidence="3">
    <location>
        <begin position="20"/>
        <end position="297"/>
    </location>
</feature>
<dbReference type="PANTHER" id="PTHR42028">
    <property type="entry name" value="CHROMOSOME 1, WHOLE GENOME SHOTGUN SEQUENCE"/>
    <property type="match status" value="1"/>
</dbReference>
<keyword evidence="3" id="KW-0732">Signal</keyword>
<feature type="transmembrane region" description="Helical" evidence="2">
    <location>
        <begin position="273"/>
        <end position="296"/>
    </location>
</feature>
<dbReference type="InterPro" id="IPR055561">
    <property type="entry name" value="DUF7137"/>
</dbReference>
<feature type="region of interest" description="Disordered" evidence="1">
    <location>
        <begin position="50"/>
        <end position="123"/>
    </location>
</feature>
<reference evidence="5 6" key="1">
    <citation type="journal article" date="2016" name="Nat. Commun.">
        <title>Ectomycorrhizal ecology is imprinted in the genome of the dominant symbiotic fungus Cenococcum geophilum.</title>
        <authorList>
            <consortium name="DOE Joint Genome Institute"/>
            <person name="Peter M."/>
            <person name="Kohler A."/>
            <person name="Ohm R.A."/>
            <person name="Kuo A."/>
            <person name="Krutzmann J."/>
            <person name="Morin E."/>
            <person name="Arend M."/>
            <person name="Barry K.W."/>
            <person name="Binder M."/>
            <person name="Choi C."/>
            <person name="Clum A."/>
            <person name="Copeland A."/>
            <person name="Grisel N."/>
            <person name="Haridas S."/>
            <person name="Kipfer T."/>
            <person name="LaButti K."/>
            <person name="Lindquist E."/>
            <person name="Lipzen A."/>
            <person name="Maire R."/>
            <person name="Meier B."/>
            <person name="Mihaltcheva S."/>
            <person name="Molinier V."/>
            <person name="Murat C."/>
            <person name="Poggeler S."/>
            <person name="Quandt C.A."/>
            <person name="Sperisen C."/>
            <person name="Tritt A."/>
            <person name="Tisserant E."/>
            <person name="Crous P.W."/>
            <person name="Henrissat B."/>
            <person name="Nehls U."/>
            <person name="Egli S."/>
            <person name="Spatafora J.W."/>
            <person name="Grigoriev I.V."/>
            <person name="Martin F.M."/>
        </authorList>
    </citation>
    <scope>NUCLEOTIDE SEQUENCE [LARGE SCALE GENOMIC DNA]</scope>
    <source>
        <strain evidence="5 6">CBS 207.34</strain>
    </source>
</reference>
<evidence type="ECO:0000256" key="1">
    <source>
        <dbReference type="SAM" id="MobiDB-lite"/>
    </source>
</evidence>
<dbReference type="AlphaFoldDB" id="A0A8E2JX16"/>
<proteinExistence type="predicted"/>